<evidence type="ECO:0000313" key="8">
    <source>
        <dbReference type="Proteomes" id="UP000801492"/>
    </source>
</evidence>
<dbReference type="InterPro" id="IPR006603">
    <property type="entry name" value="PQ-loop_rpt"/>
</dbReference>
<dbReference type="Proteomes" id="UP000801492">
    <property type="component" value="Unassembled WGS sequence"/>
</dbReference>
<dbReference type="EMBL" id="VTPC01001174">
    <property type="protein sequence ID" value="KAF2902827.1"/>
    <property type="molecule type" value="Genomic_DNA"/>
</dbReference>
<gene>
    <name evidence="7" type="ORF">ILUMI_03363</name>
</gene>
<evidence type="ECO:0000256" key="5">
    <source>
        <dbReference type="PIRNR" id="PIRNR023381"/>
    </source>
</evidence>
<protein>
    <recommendedName>
        <fullName evidence="5">Solute carrier family 66 member 3</fullName>
    </recommendedName>
</protein>
<reference evidence="7" key="1">
    <citation type="submission" date="2019-08" db="EMBL/GenBank/DDBJ databases">
        <title>The genome of the North American firefly Photinus pyralis.</title>
        <authorList>
            <consortium name="Photinus pyralis genome working group"/>
            <person name="Fallon T.R."/>
            <person name="Sander Lower S.E."/>
            <person name="Weng J.-K."/>
        </authorList>
    </citation>
    <scope>NUCLEOTIDE SEQUENCE</scope>
    <source>
        <strain evidence="7">TRF0915ILg1</strain>
        <tissue evidence="7">Whole body</tissue>
    </source>
</reference>
<feature type="transmembrane region" description="Helical" evidence="6">
    <location>
        <begin position="76"/>
        <end position="95"/>
    </location>
</feature>
<name>A0A8K0DGP6_IGNLU</name>
<sequence>MVLLKDEYTYVQLFSDFLSIITISSCFILKIPQIISILKVKNATGINMMGLLMELSSYTIMFSYNVRNGYALLTYLEYPIILVQELILILCVLHYKQLMGAGSVIGSGIYFSIAGGFLFGILPRELLTFLVPLCTPIGASSKVIQLLEILRSKDSECISILTWFISAFTNLTRVFTIFMDSADVSLLLNFIVNVCLSSSIMFAAYYYKPTKLKEKKSD</sequence>
<dbReference type="PANTHER" id="PTHR12226">
    <property type="entry name" value="MANNOSE-P-DOLICHOL UTILIZATION DEFECT 1 LEC35 -RELATED"/>
    <property type="match status" value="1"/>
</dbReference>
<evidence type="ECO:0000256" key="4">
    <source>
        <dbReference type="ARBA" id="ARBA00023136"/>
    </source>
</evidence>
<organism evidence="7 8">
    <name type="scientific">Ignelater luminosus</name>
    <name type="common">Cucubano</name>
    <name type="synonym">Pyrophorus luminosus</name>
    <dbReference type="NCBI Taxonomy" id="2038154"/>
    <lineage>
        <taxon>Eukaryota</taxon>
        <taxon>Metazoa</taxon>
        <taxon>Ecdysozoa</taxon>
        <taxon>Arthropoda</taxon>
        <taxon>Hexapoda</taxon>
        <taxon>Insecta</taxon>
        <taxon>Pterygota</taxon>
        <taxon>Neoptera</taxon>
        <taxon>Endopterygota</taxon>
        <taxon>Coleoptera</taxon>
        <taxon>Polyphaga</taxon>
        <taxon>Elateriformia</taxon>
        <taxon>Elateroidea</taxon>
        <taxon>Elateridae</taxon>
        <taxon>Agrypninae</taxon>
        <taxon>Pyrophorini</taxon>
        <taxon>Ignelater</taxon>
    </lineage>
</organism>
<evidence type="ECO:0000256" key="3">
    <source>
        <dbReference type="ARBA" id="ARBA00022989"/>
    </source>
</evidence>
<evidence type="ECO:0000313" key="7">
    <source>
        <dbReference type="EMBL" id="KAF2902827.1"/>
    </source>
</evidence>
<comment type="subcellular location">
    <subcellularLocation>
        <location evidence="1 5">Membrane</location>
        <topology evidence="1 5">Multi-pass membrane protein</topology>
    </subcellularLocation>
</comment>
<comment type="caution">
    <text evidence="7">The sequence shown here is derived from an EMBL/GenBank/DDBJ whole genome shotgun (WGS) entry which is preliminary data.</text>
</comment>
<keyword evidence="4 5" id="KW-0472">Membrane</keyword>
<keyword evidence="8" id="KW-1185">Reference proteome</keyword>
<evidence type="ECO:0000256" key="6">
    <source>
        <dbReference type="SAM" id="Phobius"/>
    </source>
</evidence>
<accession>A0A8K0DGP6</accession>
<feature type="transmembrane region" description="Helical" evidence="6">
    <location>
        <begin position="102"/>
        <end position="123"/>
    </location>
</feature>
<dbReference type="Gene3D" id="1.20.1280.290">
    <property type="match status" value="2"/>
</dbReference>
<feature type="transmembrane region" description="Helical" evidence="6">
    <location>
        <begin position="184"/>
        <end position="207"/>
    </location>
</feature>
<proteinExistence type="predicted"/>
<dbReference type="AlphaFoldDB" id="A0A8K0DGP6"/>
<dbReference type="PANTHER" id="PTHR12226:SF3">
    <property type="entry name" value="SOLUTE CARRIER FAMILY 66 MEMBER 3"/>
    <property type="match status" value="1"/>
</dbReference>
<evidence type="ECO:0000256" key="2">
    <source>
        <dbReference type="ARBA" id="ARBA00022692"/>
    </source>
</evidence>
<keyword evidence="3 5" id="KW-1133">Transmembrane helix</keyword>
<dbReference type="PIRSF" id="PIRSF023381">
    <property type="entry name" value="MannP-dilichol_defect-1p"/>
    <property type="match status" value="1"/>
</dbReference>
<dbReference type="Pfam" id="PF04193">
    <property type="entry name" value="PQ-loop"/>
    <property type="match status" value="1"/>
</dbReference>
<feature type="transmembrane region" description="Helical" evidence="6">
    <location>
        <begin position="12"/>
        <end position="31"/>
    </location>
</feature>
<dbReference type="OrthoDB" id="271506at2759"/>
<keyword evidence="2 5" id="KW-0812">Transmembrane</keyword>
<evidence type="ECO:0000256" key="1">
    <source>
        <dbReference type="ARBA" id="ARBA00004141"/>
    </source>
</evidence>
<dbReference type="GO" id="GO:0016020">
    <property type="term" value="C:membrane"/>
    <property type="evidence" value="ECO:0007669"/>
    <property type="project" value="UniProtKB-SubCell"/>
</dbReference>
<dbReference type="SMART" id="SM00679">
    <property type="entry name" value="CTNS"/>
    <property type="match status" value="2"/>
</dbReference>
<dbReference type="InterPro" id="IPR016817">
    <property type="entry name" value="MannP-dilichol_defect-1"/>
</dbReference>